<evidence type="ECO:0000313" key="2">
    <source>
        <dbReference type="EMBL" id="EAL62153.1"/>
    </source>
</evidence>
<evidence type="ECO:0000256" key="1">
    <source>
        <dbReference type="SAM" id="SignalP"/>
    </source>
</evidence>
<accession>Q54FU5</accession>
<dbReference type="AlphaFoldDB" id="Q54FU5"/>
<dbReference type="PaxDb" id="44689-DDB0188974"/>
<feature type="signal peptide" evidence="1">
    <location>
        <begin position="1"/>
        <end position="23"/>
    </location>
</feature>
<sequence length="56" mass="6266">MIKIINFLLILMMFLILCFNVNADIECSKIQCNVPKCPPGSKITHSRAFSCCPMCA</sequence>
<comment type="caution">
    <text evidence="2">The sequence shown here is derived from an EMBL/GenBank/DDBJ whole genome shotgun (WGS) entry which is preliminary data.</text>
</comment>
<dbReference type="HOGENOM" id="CLU_3036388_0_0_1"/>
<dbReference type="GeneID" id="8627743"/>
<protein>
    <submittedName>
        <fullName evidence="2">Uncharacterized protein</fullName>
    </submittedName>
</protein>
<dbReference type="RefSeq" id="XP_635672.1">
    <property type="nucleotide sequence ID" value="XM_630580.1"/>
</dbReference>
<organism evidence="2 3">
    <name type="scientific">Dictyostelium discoideum</name>
    <name type="common">Social amoeba</name>
    <dbReference type="NCBI Taxonomy" id="44689"/>
    <lineage>
        <taxon>Eukaryota</taxon>
        <taxon>Amoebozoa</taxon>
        <taxon>Evosea</taxon>
        <taxon>Eumycetozoa</taxon>
        <taxon>Dictyostelia</taxon>
        <taxon>Dictyosteliales</taxon>
        <taxon>Dictyosteliaceae</taxon>
        <taxon>Dictyostelium</taxon>
    </lineage>
</organism>
<dbReference type="KEGG" id="ddi:DDB_G0290585"/>
<gene>
    <name evidence="2" type="ORF">DDB_G0290585</name>
</gene>
<reference evidence="2 3" key="1">
    <citation type="journal article" date="2005" name="Nature">
        <title>The genome of the social amoeba Dictyostelium discoideum.</title>
        <authorList>
            <consortium name="The Dictyostelium discoideum Sequencing Consortium"/>
            <person name="Eichinger L."/>
            <person name="Pachebat J.A."/>
            <person name="Glockner G."/>
            <person name="Rajandream M.A."/>
            <person name="Sucgang R."/>
            <person name="Berriman M."/>
            <person name="Song J."/>
            <person name="Olsen R."/>
            <person name="Szafranski K."/>
            <person name="Xu Q."/>
            <person name="Tunggal B."/>
            <person name="Kummerfeld S."/>
            <person name="Madera M."/>
            <person name="Konfortov B.A."/>
            <person name="Rivero F."/>
            <person name="Bankier A.T."/>
            <person name="Lehmann R."/>
            <person name="Hamlin N."/>
            <person name="Davies R."/>
            <person name="Gaudet P."/>
            <person name="Fey P."/>
            <person name="Pilcher K."/>
            <person name="Chen G."/>
            <person name="Saunders D."/>
            <person name="Sodergren E."/>
            <person name="Davis P."/>
            <person name="Kerhornou A."/>
            <person name="Nie X."/>
            <person name="Hall N."/>
            <person name="Anjard C."/>
            <person name="Hemphill L."/>
            <person name="Bason N."/>
            <person name="Farbrother P."/>
            <person name="Desany B."/>
            <person name="Just E."/>
            <person name="Morio T."/>
            <person name="Rost R."/>
            <person name="Churcher C."/>
            <person name="Cooper J."/>
            <person name="Haydock S."/>
            <person name="van Driessche N."/>
            <person name="Cronin A."/>
            <person name="Goodhead I."/>
            <person name="Muzny D."/>
            <person name="Mourier T."/>
            <person name="Pain A."/>
            <person name="Lu M."/>
            <person name="Harper D."/>
            <person name="Lindsay R."/>
            <person name="Hauser H."/>
            <person name="James K."/>
            <person name="Quiles M."/>
            <person name="Madan Babu M."/>
            <person name="Saito T."/>
            <person name="Buchrieser C."/>
            <person name="Wardroper A."/>
            <person name="Felder M."/>
            <person name="Thangavelu M."/>
            <person name="Johnson D."/>
            <person name="Knights A."/>
            <person name="Loulseged H."/>
            <person name="Mungall K."/>
            <person name="Oliver K."/>
            <person name="Price C."/>
            <person name="Quail M.A."/>
            <person name="Urushihara H."/>
            <person name="Hernandez J."/>
            <person name="Rabbinowitsch E."/>
            <person name="Steffen D."/>
            <person name="Sanders M."/>
            <person name="Ma J."/>
            <person name="Kohara Y."/>
            <person name="Sharp S."/>
            <person name="Simmonds M."/>
            <person name="Spiegler S."/>
            <person name="Tivey A."/>
            <person name="Sugano S."/>
            <person name="White B."/>
            <person name="Walker D."/>
            <person name="Woodward J."/>
            <person name="Winckler T."/>
            <person name="Tanaka Y."/>
            <person name="Shaulsky G."/>
            <person name="Schleicher M."/>
            <person name="Weinstock G."/>
            <person name="Rosenthal A."/>
            <person name="Cox E.C."/>
            <person name="Chisholm R.L."/>
            <person name="Gibbs R."/>
            <person name="Loomis W.F."/>
            <person name="Platzer M."/>
            <person name="Kay R.R."/>
            <person name="Williams J."/>
            <person name="Dear P.H."/>
            <person name="Noegel A.A."/>
            <person name="Barrell B."/>
            <person name="Kuspa A."/>
        </authorList>
    </citation>
    <scope>NUCLEOTIDE SEQUENCE [LARGE SCALE GENOMIC DNA]</scope>
    <source>
        <strain evidence="2 3">AX4</strain>
    </source>
</reference>
<proteinExistence type="predicted"/>
<evidence type="ECO:0000313" key="3">
    <source>
        <dbReference type="Proteomes" id="UP000002195"/>
    </source>
</evidence>
<dbReference type="Proteomes" id="UP000002195">
    <property type="component" value="Unassembled WGS sequence"/>
</dbReference>
<feature type="chain" id="PRO_5004249980" evidence="1">
    <location>
        <begin position="24"/>
        <end position="56"/>
    </location>
</feature>
<dbReference type="InParanoid" id="Q54FU5"/>
<name>Q54FU5_DICDI</name>
<keyword evidence="3" id="KW-1185">Reference proteome</keyword>
<dbReference type="dictyBase" id="DDB_G0290585"/>
<dbReference type="EMBL" id="AAFI02000164">
    <property type="protein sequence ID" value="EAL62153.1"/>
    <property type="molecule type" value="Genomic_DNA"/>
</dbReference>
<keyword evidence="1" id="KW-0732">Signal</keyword>